<evidence type="ECO:0000313" key="6">
    <source>
        <dbReference type="EMBL" id="CAK0735781.1"/>
    </source>
</evidence>
<feature type="compositionally biased region" description="Basic and acidic residues" evidence="4">
    <location>
        <begin position="86"/>
        <end position="102"/>
    </location>
</feature>
<dbReference type="PROSITE" id="PS50102">
    <property type="entry name" value="RRM"/>
    <property type="match status" value="1"/>
</dbReference>
<dbReference type="InterPro" id="IPR025742">
    <property type="entry name" value="CSTF2_hinge"/>
</dbReference>
<dbReference type="InterPro" id="IPR012677">
    <property type="entry name" value="Nucleotide-bd_a/b_plait_sf"/>
</dbReference>
<comment type="subcellular location">
    <subcellularLocation>
        <location evidence="1">Nucleus</location>
    </subcellularLocation>
</comment>
<name>A0AAV1HS01_9CHLO</name>
<evidence type="ECO:0000259" key="5">
    <source>
        <dbReference type="PROSITE" id="PS50102"/>
    </source>
</evidence>
<dbReference type="EMBL" id="CAUYUE010000001">
    <property type="protein sequence ID" value="CAK0735781.1"/>
    <property type="molecule type" value="Genomic_DNA"/>
</dbReference>
<feature type="compositionally biased region" description="Low complexity" evidence="4">
    <location>
        <begin position="247"/>
        <end position="258"/>
    </location>
</feature>
<evidence type="ECO:0000313" key="7">
    <source>
        <dbReference type="Proteomes" id="UP001314263"/>
    </source>
</evidence>
<dbReference type="PANTHER" id="PTHR45735">
    <property type="entry name" value="CLEAVAGE STIMULATION FACTOR SUBUNIT 2"/>
    <property type="match status" value="1"/>
</dbReference>
<dbReference type="AlphaFoldDB" id="A0AAV1HS01"/>
<dbReference type="InterPro" id="IPR000504">
    <property type="entry name" value="RRM_dom"/>
</dbReference>
<evidence type="ECO:0000256" key="3">
    <source>
        <dbReference type="PROSITE-ProRule" id="PRU00176"/>
    </source>
</evidence>
<dbReference type="Pfam" id="PF14327">
    <property type="entry name" value="CSTF2_hinge"/>
    <property type="match status" value="1"/>
</dbReference>
<keyword evidence="7" id="KW-1185">Reference proteome</keyword>
<dbReference type="Gene3D" id="3.30.70.330">
    <property type="match status" value="1"/>
</dbReference>
<keyword evidence="3" id="KW-0694">RNA-binding</keyword>
<dbReference type="Pfam" id="PF14304">
    <property type="entry name" value="CSTF_C"/>
    <property type="match status" value="1"/>
</dbReference>
<dbReference type="GO" id="GO:0005847">
    <property type="term" value="C:mRNA cleavage and polyadenylation specificity factor complex"/>
    <property type="evidence" value="ECO:0007669"/>
    <property type="project" value="TreeGrafter"/>
</dbReference>
<dbReference type="GO" id="GO:0003729">
    <property type="term" value="F:mRNA binding"/>
    <property type="evidence" value="ECO:0007669"/>
    <property type="project" value="TreeGrafter"/>
</dbReference>
<sequence>MEKRSSTVFVANLPFNTTEDQLKEIFEDIGPLKTIRIVTDRDTGRQRGFSFLEFHDVTTAEAAVRNLNEHDLNGRKLKVHFAANDMDSKSRSQGKDGGEGSQRRGPGIPARPPDRPPGRPAAPHEAVIGPKTVGLEAARGAAYSMAAMTDAKPAPGGSGEQISSTLGQLSAAELFEIMAQMKGMIQQNPPGARQILVQNPQLTKALFQAQIMLGMVKNAPQVQVPPPQAAPAPGPHFSQPSPPVHQQPPQLHYPAQGGPQPPHAPPPGQPAPPYNPAPLPQQPFRPQPSPHHMPPAAQPAQAVPNGTYSAPYAQHGQVHQGPMQQSQGMDPRSAQPTGWQPQAQPPQQPLPPQQVQYSQPHPQAQPYAAVQPDIMYQQPQQQQPQVQPQPQQPAVDAAQQQALLQQVMQLTPEQIAGLPQDQQAQVLALQQHMRSQGLL</sequence>
<feature type="region of interest" description="Disordered" evidence="4">
    <location>
        <begin position="81"/>
        <end position="131"/>
    </location>
</feature>
<comment type="caution">
    <text evidence="6">The sequence shown here is derived from an EMBL/GenBank/DDBJ whole genome shotgun (WGS) entry which is preliminary data.</text>
</comment>
<organism evidence="6 7">
    <name type="scientific">Coccomyxa viridis</name>
    <dbReference type="NCBI Taxonomy" id="1274662"/>
    <lineage>
        <taxon>Eukaryota</taxon>
        <taxon>Viridiplantae</taxon>
        <taxon>Chlorophyta</taxon>
        <taxon>core chlorophytes</taxon>
        <taxon>Trebouxiophyceae</taxon>
        <taxon>Trebouxiophyceae incertae sedis</taxon>
        <taxon>Coccomyxaceae</taxon>
        <taxon>Coccomyxa</taxon>
    </lineage>
</organism>
<dbReference type="PANTHER" id="PTHR45735:SF2">
    <property type="entry name" value="CLEAVAGE STIMULATION FACTOR SUBUNIT 2"/>
    <property type="match status" value="1"/>
</dbReference>
<dbReference type="CDD" id="cd12398">
    <property type="entry name" value="RRM_CSTF2_RNA15_like"/>
    <property type="match status" value="1"/>
</dbReference>
<proteinExistence type="predicted"/>
<feature type="compositionally biased region" description="Low complexity" evidence="4">
    <location>
        <begin position="377"/>
        <end position="398"/>
    </location>
</feature>
<evidence type="ECO:0000256" key="4">
    <source>
        <dbReference type="SAM" id="MobiDB-lite"/>
    </source>
</evidence>
<protein>
    <recommendedName>
        <fullName evidence="5">RRM domain-containing protein</fullName>
    </recommendedName>
</protein>
<feature type="region of interest" description="Disordered" evidence="4">
    <location>
        <begin position="222"/>
        <end position="398"/>
    </location>
</feature>
<evidence type="ECO:0000256" key="1">
    <source>
        <dbReference type="ARBA" id="ARBA00004123"/>
    </source>
</evidence>
<dbReference type="Pfam" id="PF00076">
    <property type="entry name" value="RRM_1"/>
    <property type="match status" value="1"/>
</dbReference>
<dbReference type="Proteomes" id="UP001314263">
    <property type="component" value="Unassembled WGS sequence"/>
</dbReference>
<accession>A0AAV1HS01</accession>
<dbReference type="InterPro" id="IPR035979">
    <property type="entry name" value="RBD_domain_sf"/>
</dbReference>
<dbReference type="GO" id="GO:0031124">
    <property type="term" value="P:mRNA 3'-end processing"/>
    <property type="evidence" value="ECO:0007669"/>
    <property type="project" value="InterPro"/>
</dbReference>
<feature type="compositionally biased region" description="Pro residues" evidence="4">
    <location>
        <begin position="259"/>
        <end position="297"/>
    </location>
</feature>
<dbReference type="Gene3D" id="1.10.20.70">
    <property type="entry name" value="Transcription termination and cleavage factor, C-terminal domain"/>
    <property type="match status" value="1"/>
</dbReference>
<feature type="compositionally biased region" description="Pro residues" evidence="4">
    <location>
        <begin position="223"/>
        <end position="246"/>
    </location>
</feature>
<feature type="domain" description="RRM" evidence="5">
    <location>
        <begin position="6"/>
        <end position="84"/>
    </location>
</feature>
<evidence type="ECO:0000256" key="2">
    <source>
        <dbReference type="ARBA" id="ARBA00023242"/>
    </source>
</evidence>
<dbReference type="InterPro" id="IPR038192">
    <property type="entry name" value="CSTF_C_sf"/>
</dbReference>
<gene>
    <name evidence="6" type="ORF">CVIRNUC_000638</name>
</gene>
<dbReference type="Gene3D" id="1.25.40.630">
    <property type="match status" value="1"/>
</dbReference>
<dbReference type="SMART" id="SM00360">
    <property type="entry name" value="RRM"/>
    <property type="match status" value="1"/>
</dbReference>
<dbReference type="SUPFAM" id="SSF54928">
    <property type="entry name" value="RNA-binding domain, RBD"/>
    <property type="match status" value="1"/>
</dbReference>
<keyword evidence="2" id="KW-0539">Nucleus</keyword>
<dbReference type="InterPro" id="IPR026896">
    <property type="entry name" value="CSTF_C"/>
</dbReference>
<reference evidence="6 7" key="1">
    <citation type="submission" date="2023-10" db="EMBL/GenBank/DDBJ databases">
        <authorList>
            <person name="Maclean D."/>
            <person name="Macfadyen A."/>
        </authorList>
    </citation>
    <scope>NUCLEOTIDE SEQUENCE [LARGE SCALE GENOMIC DNA]</scope>
</reference>
<feature type="compositionally biased region" description="Pro residues" evidence="4">
    <location>
        <begin position="343"/>
        <end position="352"/>
    </location>
</feature>